<dbReference type="GeneID" id="76208981"/>
<dbReference type="InterPro" id="IPR001818">
    <property type="entry name" value="Pept_M10_metallopeptidase"/>
</dbReference>
<keyword evidence="3" id="KW-0378">Hydrolase</keyword>
<evidence type="ECO:0000259" key="6">
    <source>
        <dbReference type="Pfam" id="PF00413"/>
    </source>
</evidence>
<keyword evidence="5" id="KW-0812">Transmembrane</keyword>
<feature type="transmembrane region" description="Helical" evidence="5">
    <location>
        <begin position="36"/>
        <end position="54"/>
    </location>
</feature>
<evidence type="ECO:0000313" key="7">
    <source>
        <dbReference type="EMBL" id="GBH34724.1"/>
    </source>
</evidence>
<dbReference type="SUPFAM" id="SSF55486">
    <property type="entry name" value="Metalloproteases ('zincins'), catalytic domain"/>
    <property type="match status" value="1"/>
</dbReference>
<dbReference type="GO" id="GO:0006508">
    <property type="term" value="P:proteolysis"/>
    <property type="evidence" value="ECO:0007669"/>
    <property type="project" value="UniProtKB-KW"/>
</dbReference>
<keyword evidence="8" id="KW-1185">Reference proteome</keyword>
<dbReference type="OrthoDB" id="9634at2157"/>
<evidence type="ECO:0000256" key="5">
    <source>
        <dbReference type="SAM" id="Phobius"/>
    </source>
</evidence>
<dbReference type="EMBL" id="BGKI01000007">
    <property type="protein sequence ID" value="GBH34724.1"/>
    <property type="molecule type" value="Genomic_DNA"/>
</dbReference>
<keyword evidence="1" id="KW-0645">Protease</keyword>
<comment type="caution">
    <text evidence="7">The sequence shown here is derived from an EMBL/GenBank/DDBJ whole genome shotgun (WGS) entry which is preliminary data.</text>
</comment>
<keyword evidence="4" id="KW-0862">Zinc</keyword>
<evidence type="ECO:0000313" key="8">
    <source>
        <dbReference type="Proteomes" id="UP000245829"/>
    </source>
</evidence>
<dbReference type="Pfam" id="PF00413">
    <property type="entry name" value="Peptidase_M10"/>
    <property type="match status" value="1"/>
</dbReference>
<evidence type="ECO:0000256" key="2">
    <source>
        <dbReference type="ARBA" id="ARBA00022723"/>
    </source>
</evidence>
<organism evidence="7 8">
    <name type="scientific">Nitrosopumilus zosterae</name>
    <dbReference type="NCBI Taxonomy" id="718286"/>
    <lineage>
        <taxon>Archaea</taxon>
        <taxon>Nitrososphaerota</taxon>
        <taxon>Nitrososphaeria</taxon>
        <taxon>Nitrosopumilales</taxon>
        <taxon>Nitrosopumilaceae</taxon>
        <taxon>Nitrosopumilus</taxon>
    </lineage>
</organism>
<keyword evidence="5" id="KW-1133">Transmembrane helix</keyword>
<proteinExistence type="predicted"/>
<dbReference type="InterPro" id="IPR024079">
    <property type="entry name" value="MetalloPept_cat_dom_sf"/>
</dbReference>
<dbReference type="Gene3D" id="3.40.390.10">
    <property type="entry name" value="Collagenase (Catalytic Domain)"/>
    <property type="match status" value="1"/>
</dbReference>
<dbReference type="GO" id="GO:0004222">
    <property type="term" value="F:metalloendopeptidase activity"/>
    <property type="evidence" value="ECO:0007669"/>
    <property type="project" value="InterPro"/>
</dbReference>
<keyword evidence="5" id="KW-0472">Membrane</keyword>
<sequence>MLGISYVLKNKKLIHFTKKNLTHKTKVSKIKHQKSILVLQIGILIFFGGYFTGLPSSSGENEELLNYVGFFNSEHTVENLRGDSISLSKYWRLSQGSSLSVNILNPVSISNESIETIKESILSKEKINLEDSLLHKGPQNSFSNYYVGWAGALENTPETKIPIPKNFEVLNSQKSNGDIVVILSNIKDRSGNTGYTKTILEGEEIVKAFITIYDVDSLSNTQLGTIMRHEFGHALGLGHSTAPEDLMAPTIDMTYPYISDCNIIAVADLYNENSDGTTICEK</sequence>
<feature type="domain" description="Peptidase M10 metallopeptidase" evidence="6">
    <location>
        <begin position="218"/>
        <end position="254"/>
    </location>
</feature>
<evidence type="ECO:0000256" key="4">
    <source>
        <dbReference type="ARBA" id="ARBA00022833"/>
    </source>
</evidence>
<accession>A0A2S2KSX1</accession>
<dbReference type="Proteomes" id="UP000245829">
    <property type="component" value="Unassembled WGS sequence"/>
</dbReference>
<dbReference type="AlphaFoldDB" id="A0A2S2KSX1"/>
<keyword evidence="2" id="KW-0479">Metal-binding</keyword>
<protein>
    <recommendedName>
        <fullName evidence="6">Peptidase M10 metallopeptidase domain-containing protein</fullName>
    </recommendedName>
</protein>
<evidence type="ECO:0000256" key="1">
    <source>
        <dbReference type="ARBA" id="ARBA00022670"/>
    </source>
</evidence>
<gene>
    <name evidence="7" type="ORF">NZNM25_15150</name>
</gene>
<name>A0A2S2KSX1_9ARCH</name>
<dbReference type="GO" id="GO:0031012">
    <property type="term" value="C:extracellular matrix"/>
    <property type="evidence" value="ECO:0007669"/>
    <property type="project" value="InterPro"/>
</dbReference>
<dbReference type="GO" id="GO:0008270">
    <property type="term" value="F:zinc ion binding"/>
    <property type="evidence" value="ECO:0007669"/>
    <property type="project" value="InterPro"/>
</dbReference>
<reference evidence="7 8" key="1">
    <citation type="submission" date="2018-05" db="EMBL/GenBank/DDBJ databases">
        <title>genome sequencing of Nitrosopumilus sp. NM25.</title>
        <authorList>
            <person name="Mori K."/>
            <person name="Nakagawa T."/>
        </authorList>
    </citation>
    <scope>NUCLEOTIDE SEQUENCE [LARGE SCALE GENOMIC DNA]</scope>
    <source>
        <strain evidence="7 8">NM25</strain>
    </source>
</reference>
<dbReference type="RefSeq" id="WP_109877309.1">
    <property type="nucleotide sequence ID" value="NZ_AP026695.1"/>
</dbReference>
<evidence type="ECO:0000256" key="3">
    <source>
        <dbReference type="ARBA" id="ARBA00022801"/>
    </source>
</evidence>